<feature type="non-terminal residue" evidence="1">
    <location>
        <position position="60"/>
    </location>
</feature>
<evidence type="ECO:0000313" key="1">
    <source>
        <dbReference type="EMBL" id="KAK7476046.1"/>
    </source>
</evidence>
<protein>
    <submittedName>
        <fullName evidence="1">Uncharacterized protein</fullName>
    </submittedName>
</protein>
<evidence type="ECO:0000313" key="2">
    <source>
        <dbReference type="Proteomes" id="UP001519460"/>
    </source>
</evidence>
<sequence>LHRETREKAYNAEIFMRHCLLGVPTASYRTPGGEVSRACLDMQQQQLHLPFTRGVNQNGD</sequence>
<dbReference type="AlphaFoldDB" id="A0ABD0JM89"/>
<comment type="caution">
    <text evidence="1">The sequence shown here is derived from an EMBL/GenBank/DDBJ whole genome shotgun (WGS) entry which is preliminary data.</text>
</comment>
<gene>
    <name evidence="1" type="ORF">BaRGS_00032673</name>
</gene>
<reference evidence="1 2" key="1">
    <citation type="journal article" date="2023" name="Sci. Data">
        <title>Genome assembly of the Korean intertidal mud-creeper Batillaria attramentaria.</title>
        <authorList>
            <person name="Patra A.K."/>
            <person name="Ho P.T."/>
            <person name="Jun S."/>
            <person name="Lee S.J."/>
            <person name="Kim Y."/>
            <person name="Won Y.J."/>
        </authorList>
    </citation>
    <scope>NUCLEOTIDE SEQUENCE [LARGE SCALE GENOMIC DNA]</scope>
    <source>
        <strain evidence="1">Wonlab-2016</strain>
    </source>
</reference>
<accession>A0ABD0JM89</accession>
<keyword evidence="2" id="KW-1185">Reference proteome</keyword>
<name>A0ABD0JM89_9CAEN</name>
<proteinExistence type="predicted"/>
<organism evidence="1 2">
    <name type="scientific">Batillaria attramentaria</name>
    <dbReference type="NCBI Taxonomy" id="370345"/>
    <lineage>
        <taxon>Eukaryota</taxon>
        <taxon>Metazoa</taxon>
        <taxon>Spiralia</taxon>
        <taxon>Lophotrochozoa</taxon>
        <taxon>Mollusca</taxon>
        <taxon>Gastropoda</taxon>
        <taxon>Caenogastropoda</taxon>
        <taxon>Sorbeoconcha</taxon>
        <taxon>Cerithioidea</taxon>
        <taxon>Batillariidae</taxon>
        <taxon>Batillaria</taxon>
    </lineage>
</organism>
<feature type="non-terminal residue" evidence="1">
    <location>
        <position position="1"/>
    </location>
</feature>
<dbReference type="EMBL" id="JACVVK020000386">
    <property type="protein sequence ID" value="KAK7476046.1"/>
    <property type="molecule type" value="Genomic_DNA"/>
</dbReference>
<dbReference type="Proteomes" id="UP001519460">
    <property type="component" value="Unassembled WGS sequence"/>
</dbReference>